<evidence type="ECO:0000313" key="10">
    <source>
        <dbReference type="EMBL" id="MFC3849531.1"/>
    </source>
</evidence>
<feature type="transmembrane region" description="Helical" evidence="9">
    <location>
        <begin position="495"/>
        <end position="515"/>
    </location>
</feature>
<dbReference type="Pfam" id="PF03023">
    <property type="entry name" value="MurJ"/>
    <property type="match status" value="1"/>
</dbReference>
<dbReference type="InterPro" id="IPR051050">
    <property type="entry name" value="Lipid_II_flippase_MurJ/MviN"/>
</dbReference>
<feature type="transmembrane region" description="Helical" evidence="9">
    <location>
        <begin position="296"/>
        <end position="316"/>
    </location>
</feature>
<protein>
    <submittedName>
        <fullName evidence="10">Murein biosynthesis integral membrane protein MurJ</fullName>
    </submittedName>
</protein>
<evidence type="ECO:0000256" key="7">
    <source>
        <dbReference type="ARBA" id="ARBA00023136"/>
    </source>
</evidence>
<feature type="transmembrane region" description="Helical" evidence="9">
    <location>
        <begin position="527"/>
        <end position="550"/>
    </location>
</feature>
<evidence type="ECO:0000256" key="9">
    <source>
        <dbReference type="SAM" id="Phobius"/>
    </source>
</evidence>
<evidence type="ECO:0000313" key="11">
    <source>
        <dbReference type="Proteomes" id="UP001595751"/>
    </source>
</evidence>
<feature type="transmembrane region" description="Helical" evidence="9">
    <location>
        <begin position="592"/>
        <end position="618"/>
    </location>
</feature>
<keyword evidence="2" id="KW-1003">Cell membrane</keyword>
<feature type="region of interest" description="Disordered" evidence="8">
    <location>
        <begin position="943"/>
        <end position="1030"/>
    </location>
</feature>
<feature type="transmembrane region" description="Helical" evidence="9">
    <location>
        <begin position="630"/>
        <end position="649"/>
    </location>
</feature>
<dbReference type="CDD" id="cd13123">
    <property type="entry name" value="MATE_MurJ_like"/>
    <property type="match status" value="1"/>
</dbReference>
<keyword evidence="4" id="KW-0133">Cell shape</keyword>
<feature type="transmembrane region" description="Helical" evidence="9">
    <location>
        <begin position="227"/>
        <end position="249"/>
    </location>
</feature>
<keyword evidence="7 9" id="KW-0472">Membrane</keyword>
<feature type="transmembrane region" description="Helical" evidence="9">
    <location>
        <begin position="556"/>
        <end position="580"/>
    </location>
</feature>
<feature type="transmembrane region" description="Helical" evidence="9">
    <location>
        <begin position="161"/>
        <end position="182"/>
    </location>
</feature>
<proteinExistence type="predicted"/>
<evidence type="ECO:0000256" key="6">
    <source>
        <dbReference type="ARBA" id="ARBA00022989"/>
    </source>
</evidence>
<dbReference type="PRINTS" id="PR01806">
    <property type="entry name" value="VIRFACTRMVIN"/>
</dbReference>
<feature type="transmembrane region" description="Helical" evidence="9">
    <location>
        <begin position="332"/>
        <end position="355"/>
    </location>
</feature>
<evidence type="ECO:0000256" key="3">
    <source>
        <dbReference type="ARBA" id="ARBA00022692"/>
    </source>
</evidence>
<evidence type="ECO:0000256" key="1">
    <source>
        <dbReference type="ARBA" id="ARBA00004651"/>
    </source>
</evidence>
<feature type="region of interest" description="Disordered" evidence="8">
    <location>
        <begin position="104"/>
        <end position="136"/>
    </location>
</feature>
<dbReference type="NCBIfam" id="TIGR01695">
    <property type="entry name" value="murJ_mviN"/>
    <property type="match status" value="1"/>
</dbReference>
<dbReference type="Gene3D" id="3.30.200.20">
    <property type="entry name" value="Phosphorylase Kinase, domain 1"/>
    <property type="match status" value="1"/>
</dbReference>
<evidence type="ECO:0000256" key="4">
    <source>
        <dbReference type="ARBA" id="ARBA00022960"/>
    </source>
</evidence>
<dbReference type="PANTHER" id="PTHR47019">
    <property type="entry name" value="LIPID II FLIPPASE MURJ"/>
    <property type="match status" value="1"/>
</dbReference>
<evidence type="ECO:0000256" key="5">
    <source>
        <dbReference type="ARBA" id="ARBA00022984"/>
    </source>
</evidence>
<feature type="transmembrane region" description="Helical" evidence="9">
    <location>
        <begin position="1083"/>
        <end position="1108"/>
    </location>
</feature>
<keyword evidence="11" id="KW-1185">Reference proteome</keyword>
<comment type="subcellular location">
    <subcellularLocation>
        <location evidence="1">Cell membrane</location>
        <topology evidence="1">Multi-pass membrane protein</topology>
    </subcellularLocation>
</comment>
<evidence type="ECO:0000256" key="2">
    <source>
        <dbReference type="ARBA" id="ARBA00022475"/>
    </source>
</evidence>
<feature type="compositionally biased region" description="Low complexity" evidence="8">
    <location>
        <begin position="53"/>
        <end position="82"/>
    </location>
</feature>
<keyword evidence="6 9" id="KW-1133">Transmembrane helix</keyword>
<feature type="region of interest" description="Disordered" evidence="8">
    <location>
        <begin position="1"/>
        <end position="82"/>
    </location>
</feature>
<reference evidence="11" key="1">
    <citation type="journal article" date="2019" name="Int. J. Syst. Evol. Microbiol.">
        <title>The Global Catalogue of Microorganisms (GCM) 10K type strain sequencing project: providing services to taxonomists for standard genome sequencing and annotation.</title>
        <authorList>
            <consortium name="The Broad Institute Genomics Platform"/>
            <consortium name="The Broad Institute Genome Sequencing Center for Infectious Disease"/>
            <person name="Wu L."/>
            <person name="Ma J."/>
        </authorList>
    </citation>
    <scope>NUCLEOTIDE SEQUENCE [LARGE SCALE GENOMIC DNA]</scope>
    <source>
        <strain evidence="11">CCUG 53252</strain>
    </source>
</reference>
<feature type="compositionally biased region" description="Basic and acidic residues" evidence="8">
    <location>
        <begin position="950"/>
        <end position="969"/>
    </location>
</feature>
<keyword evidence="3 9" id="KW-0812">Transmembrane</keyword>
<name>A0ABV7ZN38_9CORY</name>
<feature type="transmembrane region" description="Helical" evidence="9">
    <location>
        <begin position="459"/>
        <end position="483"/>
    </location>
</feature>
<gene>
    <name evidence="10" type="primary">murJ</name>
    <name evidence="10" type="ORF">ACFORJ_05065</name>
</gene>
<feature type="transmembrane region" description="Helical" evidence="9">
    <location>
        <begin position="415"/>
        <end position="438"/>
    </location>
</feature>
<organism evidence="10 11">
    <name type="scientific">Corynebacterium hansenii</name>
    <dbReference type="NCBI Taxonomy" id="394964"/>
    <lineage>
        <taxon>Bacteria</taxon>
        <taxon>Bacillati</taxon>
        <taxon>Actinomycetota</taxon>
        <taxon>Actinomycetes</taxon>
        <taxon>Mycobacteriales</taxon>
        <taxon>Corynebacteriaceae</taxon>
        <taxon>Corynebacterium</taxon>
    </lineage>
</organism>
<dbReference type="RefSeq" id="WP_290290595.1">
    <property type="nucleotide sequence ID" value="NZ_CP047211.1"/>
</dbReference>
<evidence type="ECO:0000256" key="8">
    <source>
        <dbReference type="SAM" id="MobiDB-lite"/>
    </source>
</evidence>
<sequence>MTDPDAPHTGQRGRIRRPAPPAPAPAPRTAPAARREEPAPILNRPPTGGGSSGSPASAGGTASAAGSSGPSGSSGSAGTAGAAGSTMVAAGSASGTATGTIARTRDGAAGTGAGSGAAAHGPATGSGASAASESGTASDADVVRSTGSMAVATLFSRITGFLRNALIGITLGPAIMSAFNTANTLPNLITEIVLGAVLTSLVVPVLVRAQKEDADGGAAFVRRLMTLSLTLLGTVTVLAVVTAPILTRIGLDSDGKVNVPLATSFAFLLLPQIIFYGIFSLLMAVLNTKGVFKPGAWAPVANNVVAIATLLLYWLLPGSLPFDHPGTITDPHILLLGVGTTLGVVIQALIMIPPLRRLGIDMRPLWGIDDRIKQFGGMGIAIVTYVAISQAGYLITTRIASSADDAAPGIYQQAWLLLQMPYGIIGVTLLTAIMPRLSRNAADGDDRAVIRDLSVGTRLTMIALIPIVVFFTAFGVPISNALFAYGLFPKETADILGWTLSFSAFTLIPYALVLLHLRVFYAREEAWTPTFIIFGITVVKVALSMLAPLMASRTELVVVLLGAANGFGFVAGAIIGGWLLRRTLGDLRGREVLRTCVWALGAALVGIAVAMALDSFVIGDPLDALGSVGAFLRTALAGIVFLIVTGVVLSRSPLPEVRILGGLLGRIPGLRRFAPKPVDGTEVHADDADAAIAGTVVGGPSSAAGENAAMASEGFTASPMLPPMPSEASRPTRFVPGEMVFGGRYRLLSEEGSRPGVRFWRAVDRTGPVRLDAEGKKLHDEVALTFVDTLTAPHVGYTAPGAAVQIAESAKALRRIEGPGLARIRAVHLGRTDVIVASDWVPGIPLSAVGEGTNADAAAFAVADLAEAAGRAHKAGLVLGADDLDRLRVSVDGRVELAFPAPLPEATADGDLAVACRALSTLLAGCTHVPSDIRGILDDATRRTSAGKEGTGDHAGDRADAHAGEHGGEHPGAVAHDGPGGASAHVKTDLAWSETSESHAGNEVGTRDGDDRPGQSAEPGADRHSGVDDPAAAADRGLVLAKRLREAALGPDSGQLQVIAEDADAPITPARLKQVTSTTRGRLWGSGAIVVGFVLVLALILAAVFAWVNRAEDSPLTPDSVRRGQEEALPAGPIRITDAAEWQATNPNPLAGPDNPSAAAFAIDGDRDTSWMTSTYNYPLGSDSMALKKGIGLVLTFRQDAVPGQVEILGAPGTKVEIRSIPADLATSGTGDLGATKVLGQGRLGEGDTTIALDGAPKSRHLLIWVTELPDTMTASIAEVSAER</sequence>
<accession>A0ABV7ZN38</accession>
<dbReference type="Gene3D" id="1.10.510.10">
    <property type="entry name" value="Transferase(Phosphotransferase) domain 1"/>
    <property type="match status" value="1"/>
</dbReference>
<feature type="transmembrane region" description="Helical" evidence="9">
    <location>
        <begin position="261"/>
        <end position="284"/>
    </location>
</feature>
<comment type="caution">
    <text evidence="10">The sequence shown here is derived from an EMBL/GenBank/DDBJ whole genome shotgun (WGS) entry which is preliminary data.</text>
</comment>
<dbReference type="PANTHER" id="PTHR47019:SF1">
    <property type="entry name" value="LIPID II FLIPPASE MURJ"/>
    <property type="match status" value="1"/>
</dbReference>
<dbReference type="EMBL" id="JBHRZN010000001">
    <property type="protein sequence ID" value="MFC3849531.1"/>
    <property type="molecule type" value="Genomic_DNA"/>
</dbReference>
<feature type="compositionally biased region" description="Low complexity" evidence="8">
    <location>
        <begin position="116"/>
        <end position="136"/>
    </location>
</feature>
<feature type="compositionally biased region" description="Pro residues" evidence="8">
    <location>
        <begin position="18"/>
        <end position="28"/>
    </location>
</feature>
<keyword evidence="5" id="KW-0573">Peptidoglycan synthesis</keyword>
<dbReference type="Proteomes" id="UP001595751">
    <property type="component" value="Unassembled WGS sequence"/>
</dbReference>
<feature type="transmembrane region" description="Helical" evidence="9">
    <location>
        <begin position="375"/>
        <end position="395"/>
    </location>
</feature>
<dbReference type="InterPro" id="IPR004268">
    <property type="entry name" value="MurJ"/>
</dbReference>
<feature type="transmembrane region" description="Helical" evidence="9">
    <location>
        <begin position="188"/>
        <end position="207"/>
    </location>
</feature>